<gene>
    <name evidence="6" type="ORF">SAMN05216571_10165</name>
</gene>
<feature type="compositionally biased region" description="Low complexity" evidence="3">
    <location>
        <begin position="401"/>
        <end position="421"/>
    </location>
</feature>
<evidence type="ECO:0000256" key="3">
    <source>
        <dbReference type="SAM" id="MobiDB-lite"/>
    </source>
</evidence>
<dbReference type="Pfam" id="PF25967">
    <property type="entry name" value="RND-MFP_C"/>
    <property type="match status" value="1"/>
</dbReference>
<dbReference type="PANTHER" id="PTHR30469">
    <property type="entry name" value="MULTIDRUG RESISTANCE PROTEIN MDTA"/>
    <property type="match status" value="1"/>
</dbReference>
<feature type="region of interest" description="Disordered" evidence="3">
    <location>
        <begin position="394"/>
        <end position="421"/>
    </location>
</feature>
<evidence type="ECO:0000259" key="5">
    <source>
        <dbReference type="Pfam" id="PF25967"/>
    </source>
</evidence>
<keyword evidence="4" id="KW-0472">Membrane</keyword>
<dbReference type="SUPFAM" id="SSF111369">
    <property type="entry name" value="HlyD-like secretion proteins"/>
    <property type="match status" value="1"/>
</dbReference>
<evidence type="ECO:0000313" key="6">
    <source>
        <dbReference type="EMBL" id="SDF65405.1"/>
    </source>
</evidence>
<dbReference type="Gene3D" id="2.40.50.100">
    <property type="match status" value="1"/>
</dbReference>
<keyword evidence="4" id="KW-1133">Transmembrane helix</keyword>
<dbReference type="Proteomes" id="UP000198641">
    <property type="component" value="Unassembled WGS sequence"/>
</dbReference>
<feature type="domain" description="Multidrug resistance protein MdtA-like C-terminal permuted SH3" evidence="5">
    <location>
        <begin position="335"/>
        <end position="382"/>
    </location>
</feature>
<feature type="coiled-coil region" evidence="2">
    <location>
        <begin position="116"/>
        <end position="143"/>
    </location>
</feature>
<dbReference type="Gene3D" id="2.40.420.20">
    <property type="match status" value="1"/>
</dbReference>
<dbReference type="AlphaFoldDB" id="A0A1G7MUB4"/>
<reference evidence="6 7" key="1">
    <citation type="submission" date="2016-10" db="EMBL/GenBank/DDBJ databases">
        <authorList>
            <person name="de Groot N.N."/>
        </authorList>
    </citation>
    <scope>NUCLEOTIDE SEQUENCE [LARGE SCALE GENOMIC DNA]</scope>
    <source>
        <strain evidence="6 7">BH539</strain>
    </source>
</reference>
<accession>A0A1G7MUB4</accession>
<dbReference type="Gene3D" id="2.40.30.170">
    <property type="match status" value="1"/>
</dbReference>
<keyword evidence="2" id="KW-0175">Coiled coil</keyword>
<dbReference type="RefSeq" id="WP_175491584.1">
    <property type="nucleotide sequence ID" value="NZ_FNCI01000001.1"/>
</dbReference>
<protein>
    <submittedName>
        <fullName evidence="6">RND family efflux transporter, MFP subunit</fullName>
    </submittedName>
</protein>
<proteinExistence type="inferred from homology"/>
<dbReference type="InterPro" id="IPR006143">
    <property type="entry name" value="RND_pump_MFP"/>
</dbReference>
<name>A0A1G7MUB4_9GAMM</name>
<evidence type="ECO:0000256" key="2">
    <source>
        <dbReference type="SAM" id="Coils"/>
    </source>
</evidence>
<dbReference type="EMBL" id="FNCI01000001">
    <property type="protein sequence ID" value="SDF65405.1"/>
    <property type="molecule type" value="Genomic_DNA"/>
</dbReference>
<dbReference type="GO" id="GO:1990281">
    <property type="term" value="C:efflux pump complex"/>
    <property type="evidence" value="ECO:0007669"/>
    <property type="project" value="TreeGrafter"/>
</dbReference>
<evidence type="ECO:0000313" key="7">
    <source>
        <dbReference type="Proteomes" id="UP000198641"/>
    </source>
</evidence>
<dbReference type="GO" id="GO:0015562">
    <property type="term" value="F:efflux transmembrane transporter activity"/>
    <property type="evidence" value="ECO:0007669"/>
    <property type="project" value="TreeGrafter"/>
</dbReference>
<evidence type="ECO:0000256" key="4">
    <source>
        <dbReference type="SAM" id="Phobius"/>
    </source>
</evidence>
<feature type="coiled-coil region" evidence="2">
    <location>
        <begin position="172"/>
        <end position="199"/>
    </location>
</feature>
<organism evidence="6 7">
    <name type="scientific">Onishia taeanensis</name>
    <dbReference type="NCBI Taxonomy" id="284577"/>
    <lineage>
        <taxon>Bacteria</taxon>
        <taxon>Pseudomonadati</taxon>
        <taxon>Pseudomonadota</taxon>
        <taxon>Gammaproteobacteria</taxon>
        <taxon>Oceanospirillales</taxon>
        <taxon>Halomonadaceae</taxon>
        <taxon>Onishia</taxon>
    </lineage>
</organism>
<keyword evidence="4" id="KW-0812">Transmembrane</keyword>
<keyword evidence="7" id="KW-1185">Reference proteome</keyword>
<dbReference type="InterPro" id="IPR058627">
    <property type="entry name" value="MdtA-like_C"/>
</dbReference>
<evidence type="ECO:0000256" key="1">
    <source>
        <dbReference type="ARBA" id="ARBA00009477"/>
    </source>
</evidence>
<feature type="transmembrane region" description="Helical" evidence="4">
    <location>
        <begin position="16"/>
        <end position="37"/>
    </location>
</feature>
<comment type="similarity">
    <text evidence="1">Belongs to the membrane fusion protein (MFP) (TC 8.A.1) family.</text>
</comment>
<dbReference type="Gene3D" id="1.10.287.470">
    <property type="entry name" value="Helix hairpin bin"/>
    <property type="match status" value="1"/>
</dbReference>
<dbReference type="NCBIfam" id="TIGR01730">
    <property type="entry name" value="RND_mfp"/>
    <property type="match status" value="1"/>
</dbReference>
<sequence>MSAPPASPSHPPRRPWLTRLTAVAILAVAVAVAGYWLTHRPQAPKRAPAERPVPQVEVMKVEHRAEAPVLNAHGRVLAARETTLSTSISGRLEAFAPQVEPGRRVAKGQWLARLERTDYELALREAEAALASAESDLASEQGEQIRAAAEYKTFGRDLPPARRALVLREPQLKAAKAAVETARAQRDRAQADLARTEVTAPFDAVIQEKLVGEGAGLGAYADILSLVGIERFWVRLNLPQEALSWLDTHSADGQGSRVALHSPAWPQGQIREGEVWSVLPSLEENGLMTQVMVAVNDPLALDQEGTPALRLGDLLEARLYPARTRQLIRLPVSALRGNRQVWLLDESDHLRMRDVELAHRGDEVALIEAGLADGERVILGNLANAEAGMALKARESDSDIADSSGSGPDAGKAPPGQEDKA</sequence>
<dbReference type="STRING" id="284577.SAMN05216571_10165"/>